<feature type="transmembrane region" description="Helical" evidence="1">
    <location>
        <begin position="6"/>
        <end position="24"/>
    </location>
</feature>
<keyword evidence="1" id="KW-1133">Transmembrane helix</keyword>
<name>A0A0L0NXQ5_CANAR</name>
<keyword evidence="1" id="KW-0812">Transmembrane</keyword>
<dbReference type="Proteomes" id="UP000037122">
    <property type="component" value="Unassembled WGS sequence"/>
</dbReference>
<accession>A0A0L0NXQ5</accession>
<evidence type="ECO:0000256" key="1">
    <source>
        <dbReference type="SAM" id="Phobius"/>
    </source>
</evidence>
<proteinExistence type="predicted"/>
<evidence type="ECO:0000313" key="3">
    <source>
        <dbReference type="Proteomes" id="UP000037122"/>
    </source>
</evidence>
<evidence type="ECO:0000313" key="2">
    <source>
        <dbReference type="EMBL" id="KND98784.1"/>
    </source>
</evidence>
<protein>
    <submittedName>
        <fullName evidence="2">Uncharacterized protein</fullName>
    </submittedName>
</protein>
<sequence>MNVHSLGFLIQILGIIVGIGRQYISPCRLLLLAFEPKEKRKNPIDREEI</sequence>
<keyword evidence="1" id="KW-0472">Membrane</keyword>
<comment type="caution">
    <text evidence="2">The sequence shown here is derived from an EMBL/GenBank/DDBJ whole genome shotgun (WGS) entry which is preliminary data.</text>
</comment>
<organism evidence="2 3">
    <name type="scientific">Candidozyma auris</name>
    <name type="common">Yeast</name>
    <name type="synonym">Candida auris</name>
    <dbReference type="NCBI Taxonomy" id="498019"/>
    <lineage>
        <taxon>Eukaryota</taxon>
        <taxon>Fungi</taxon>
        <taxon>Dikarya</taxon>
        <taxon>Ascomycota</taxon>
        <taxon>Saccharomycotina</taxon>
        <taxon>Pichiomycetes</taxon>
        <taxon>Metschnikowiaceae</taxon>
        <taxon>Candidozyma</taxon>
    </lineage>
</organism>
<dbReference type="EMBL" id="LGST01000031">
    <property type="protein sequence ID" value="KND98784.1"/>
    <property type="molecule type" value="Genomic_DNA"/>
</dbReference>
<dbReference type="VEuPathDB" id="FungiDB:QG37_04694"/>
<dbReference type="AlphaFoldDB" id="A0A0L0NXQ5"/>
<reference evidence="3" key="1">
    <citation type="journal article" date="2015" name="BMC Genomics">
        <title>Draft genome of a commonly misdiagnosed multidrug resistant pathogen Candida auris.</title>
        <authorList>
            <person name="Chatterjee S."/>
            <person name="Alampalli S.V."/>
            <person name="Nageshan R.K."/>
            <person name="Chettiar S.T."/>
            <person name="Joshi S."/>
            <person name="Tatu U.S."/>
        </authorList>
    </citation>
    <scope>NUCLEOTIDE SEQUENCE [LARGE SCALE GENOMIC DNA]</scope>
    <source>
        <strain evidence="3">6684</strain>
    </source>
</reference>
<gene>
    <name evidence="2" type="ORF">QG37_04694</name>
</gene>